<accession>A0A1G8PSD4</accession>
<evidence type="ECO:0000256" key="2">
    <source>
        <dbReference type="SAM" id="SignalP"/>
    </source>
</evidence>
<evidence type="ECO:0000313" key="3">
    <source>
        <dbReference type="EMBL" id="SDI95373.1"/>
    </source>
</evidence>
<organism evidence="3 4">
    <name type="scientific">Arthrobacter subterraneus</name>
    <dbReference type="NCBI Taxonomy" id="335973"/>
    <lineage>
        <taxon>Bacteria</taxon>
        <taxon>Bacillati</taxon>
        <taxon>Actinomycetota</taxon>
        <taxon>Actinomycetes</taxon>
        <taxon>Micrococcales</taxon>
        <taxon>Micrococcaceae</taxon>
        <taxon>Arthrobacter</taxon>
    </lineage>
</organism>
<dbReference type="EMBL" id="FNDT01000037">
    <property type="protein sequence ID" value="SDI95373.1"/>
    <property type="molecule type" value="Genomic_DNA"/>
</dbReference>
<dbReference type="STRING" id="335973.SAMN04488693_1377"/>
<feature type="chain" id="PRO_5011506779" description="Pentapeptide MXKDX repeat protein" evidence="2">
    <location>
        <begin position="27"/>
        <end position="96"/>
    </location>
</feature>
<sequence length="96" mass="10101">MRLRKWITVAAGTGVMSLAAAMPAAAAGTMPITGVGAGSENHRHVDADGQNPGMMRMHELMKDGNPGMMRMHENMMGTAPMMSTKTVAGSTEGELR</sequence>
<evidence type="ECO:0000313" key="4">
    <source>
        <dbReference type="Proteomes" id="UP000199258"/>
    </source>
</evidence>
<evidence type="ECO:0008006" key="5">
    <source>
        <dbReference type="Google" id="ProtNLM"/>
    </source>
</evidence>
<feature type="region of interest" description="Disordered" evidence="1">
    <location>
        <begin position="35"/>
        <end position="72"/>
    </location>
</feature>
<feature type="region of interest" description="Disordered" evidence="1">
    <location>
        <begin position="77"/>
        <end position="96"/>
    </location>
</feature>
<dbReference type="OrthoDB" id="9943559at2"/>
<gene>
    <name evidence="3" type="ORF">SAMN04488693_1377</name>
</gene>
<dbReference type="Proteomes" id="UP000199258">
    <property type="component" value="Unassembled WGS sequence"/>
</dbReference>
<protein>
    <recommendedName>
        <fullName evidence="5">Pentapeptide MXKDX repeat protein</fullName>
    </recommendedName>
</protein>
<name>A0A1G8PSD4_9MICC</name>
<feature type="signal peptide" evidence="2">
    <location>
        <begin position="1"/>
        <end position="26"/>
    </location>
</feature>
<dbReference type="RefSeq" id="WP_139186323.1">
    <property type="nucleotide sequence ID" value="NZ_FNDT01000037.1"/>
</dbReference>
<proteinExistence type="predicted"/>
<dbReference type="AlphaFoldDB" id="A0A1G8PSD4"/>
<evidence type="ECO:0000256" key="1">
    <source>
        <dbReference type="SAM" id="MobiDB-lite"/>
    </source>
</evidence>
<reference evidence="3 4" key="1">
    <citation type="submission" date="2016-10" db="EMBL/GenBank/DDBJ databases">
        <authorList>
            <person name="de Groot N.N."/>
        </authorList>
    </citation>
    <scope>NUCLEOTIDE SEQUENCE [LARGE SCALE GENOMIC DNA]</scope>
    <source>
        <strain evidence="3 4">NP_1H</strain>
    </source>
</reference>
<keyword evidence="4" id="KW-1185">Reference proteome</keyword>
<keyword evidence="2" id="KW-0732">Signal</keyword>